<evidence type="ECO:0000313" key="2">
    <source>
        <dbReference type="EMBL" id="ARP20722.1"/>
    </source>
</evidence>
<feature type="transmembrane region" description="Helical" evidence="1">
    <location>
        <begin position="6"/>
        <end position="26"/>
    </location>
</feature>
<proteinExistence type="predicted"/>
<gene>
    <name evidence="2" type="ORF">K05K4_39980</name>
</gene>
<organism evidence="2">
    <name type="scientific">Vibrio alginolyticus</name>
    <dbReference type="NCBI Taxonomy" id="663"/>
    <lineage>
        <taxon>Bacteria</taxon>
        <taxon>Pseudomonadati</taxon>
        <taxon>Pseudomonadota</taxon>
        <taxon>Gammaproteobacteria</taxon>
        <taxon>Vibrionales</taxon>
        <taxon>Vibrionaceae</taxon>
        <taxon>Vibrio</taxon>
    </lineage>
</organism>
<protein>
    <submittedName>
        <fullName evidence="2">Uncharacterized protein</fullName>
    </submittedName>
</protein>
<dbReference type="AlphaFoldDB" id="A0A1W6UCJ2"/>
<name>A0A1W6UCJ2_VIBAL</name>
<sequence>METSSVLGLVTTSGFVGMLIGGLITHRLTLWRDKRKEYNEVVRPLKDKIYSAKDYCTLPVSLESDLKAARHYISSRTLRLLKEKYAEYDRLFDEAPRLSSWQNDIEIDDARQAAIVKVLEDMDKLLKLK</sequence>
<dbReference type="RefSeq" id="WP_086047372.1">
    <property type="nucleotide sequence ID" value="NZ_CP017890.1"/>
</dbReference>
<keyword evidence="1" id="KW-0812">Transmembrane</keyword>
<dbReference type="EMBL" id="CP017903">
    <property type="protein sequence ID" value="ARP20722.1"/>
    <property type="molecule type" value="Genomic_DNA"/>
</dbReference>
<reference evidence="2" key="1">
    <citation type="submission" date="2016-10" db="EMBL/GenBank/DDBJ databases">
        <title>The High Quality Genome of Vibrio alginolyticus K01M1.</title>
        <authorList>
            <person name="Wendling C."/>
            <person name="Chibani C.M."/>
            <person name="Hertel R."/>
            <person name="Sproer C."/>
            <person name="Bunk B."/>
            <person name="Overmann J."/>
            <person name="Roth O."/>
            <person name="Liesegang H."/>
        </authorList>
    </citation>
    <scope>NUCLEOTIDE SEQUENCE</scope>
    <source>
        <strain evidence="2">K05K4</strain>
    </source>
</reference>
<evidence type="ECO:0000256" key="1">
    <source>
        <dbReference type="SAM" id="Phobius"/>
    </source>
</evidence>
<accession>A0A1W6UCJ2</accession>
<keyword evidence="1" id="KW-1133">Transmembrane helix</keyword>
<keyword evidence="1" id="KW-0472">Membrane</keyword>